<evidence type="ECO:0000256" key="2">
    <source>
        <dbReference type="ARBA" id="ARBA00006739"/>
    </source>
</evidence>
<evidence type="ECO:0000256" key="4">
    <source>
        <dbReference type="ARBA" id="ARBA00022679"/>
    </source>
</evidence>
<feature type="domain" description="Glycosyltransferase 2-like" evidence="5">
    <location>
        <begin position="10"/>
        <end position="182"/>
    </location>
</feature>
<dbReference type="PANTHER" id="PTHR43179:SF12">
    <property type="entry name" value="GALACTOFURANOSYLTRANSFERASE GLFT2"/>
    <property type="match status" value="1"/>
</dbReference>
<dbReference type="GO" id="GO:0016757">
    <property type="term" value="F:glycosyltransferase activity"/>
    <property type="evidence" value="ECO:0007669"/>
    <property type="project" value="UniProtKB-KW"/>
</dbReference>
<comment type="pathway">
    <text evidence="1">Cell wall biogenesis; cell wall polysaccharide biosynthesis.</text>
</comment>
<evidence type="ECO:0000256" key="1">
    <source>
        <dbReference type="ARBA" id="ARBA00004776"/>
    </source>
</evidence>
<evidence type="ECO:0000259" key="5">
    <source>
        <dbReference type="Pfam" id="PF00535"/>
    </source>
</evidence>
<proteinExistence type="inferred from homology"/>
<dbReference type="Gene3D" id="3.90.550.10">
    <property type="entry name" value="Spore Coat Polysaccharide Biosynthesis Protein SpsA, Chain A"/>
    <property type="match status" value="1"/>
</dbReference>
<gene>
    <name evidence="6" type="ORF">AVDCRST_MAG28-1257</name>
</gene>
<dbReference type="AlphaFoldDB" id="A0A6J4QQZ1"/>
<comment type="similarity">
    <text evidence="2">Belongs to the glycosyltransferase 2 family.</text>
</comment>
<dbReference type="PANTHER" id="PTHR43179">
    <property type="entry name" value="RHAMNOSYLTRANSFERASE WBBL"/>
    <property type="match status" value="1"/>
</dbReference>
<evidence type="ECO:0000313" key="6">
    <source>
        <dbReference type="EMBL" id="CAA9450880.1"/>
    </source>
</evidence>
<dbReference type="EMBL" id="CADCVE010000029">
    <property type="protein sequence ID" value="CAA9450880.1"/>
    <property type="molecule type" value="Genomic_DNA"/>
</dbReference>
<dbReference type="SUPFAM" id="SSF53448">
    <property type="entry name" value="Nucleotide-diphospho-sugar transferases"/>
    <property type="match status" value="1"/>
</dbReference>
<keyword evidence="3" id="KW-0328">Glycosyltransferase</keyword>
<dbReference type="InterPro" id="IPR001173">
    <property type="entry name" value="Glyco_trans_2-like"/>
</dbReference>
<reference evidence="6" key="1">
    <citation type="submission" date="2020-02" db="EMBL/GenBank/DDBJ databases">
        <authorList>
            <person name="Meier V. D."/>
        </authorList>
    </citation>
    <scope>NUCLEOTIDE SEQUENCE</scope>
    <source>
        <strain evidence="6">AVDCRST_MAG28</strain>
    </source>
</reference>
<dbReference type="CDD" id="cd04186">
    <property type="entry name" value="GT_2_like_c"/>
    <property type="match status" value="1"/>
</dbReference>
<dbReference type="Pfam" id="PF00535">
    <property type="entry name" value="Glycos_transf_2"/>
    <property type="match status" value="1"/>
</dbReference>
<name>A0A6J4QQZ1_9ACTN</name>
<accession>A0A6J4QQZ1</accession>
<protein>
    <submittedName>
        <fullName evidence="6">Glycosyl transferase, family 2</fullName>
    </submittedName>
</protein>
<organism evidence="6">
    <name type="scientific">uncultured Rubrobacteraceae bacterium</name>
    <dbReference type="NCBI Taxonomy" id="349277"/>
    <lineage>
        <taxon>Bacteria</taxon>
        <taxon>Bacillati</taxon>
        <taxon>Actinomycetota</taxon>
        <taxon>Rubrobacteria</taxon>
        <taxon>Rubrobacterales</taxon>
        <taxon>Rubrobacteraceae</taxon>
        <taxon>environmental samples</taxon>
    </lineage>
</organism>
<sequence length="342" mass="38092">MSSPALPRVTVVIPNWNGERFLDLCLTSLRCQSFKDFETVLVDNGSTDTSVKFTKRNFPEVRVVSLDDNRGFSVAVNVGIRASEAEYVALLNNDTEVDPGWLEALTRAGESYLEAGLFASKLVDFHDRRVLDGAGDALRRSGLPYRIGHQELDRGQFDEPALVFSACAAAALYRRSLFEEIGPFDEDFFAYCEDGDVSFRAQLAGYQCVYVPEAVVYHMGSASTGGKRSPTATRLGTQNSVNLLIKNLPVALVWRSLPSLVGGQLARILATSFSGSGLRAHLGGLAGAWHLLPRMLEKRKGIQSRRRVSDDYVSQLLQYSSRQAKESRRRRVRDRIRLRLKR</sequence>
<dbReference type="InterPro" id="IPR029044">
    <property type="entry name" value="Nucleotide-diphossugar_trans"/>
</dbReference>
<keyword evidence="4 6" id="KW-0808">Transferase</keyword>
<evidence type="ECO:0000256" key="3">
    <source>
        <dbReference type="ARBA" id="ARBA00022676"/>
    </source>
</evidence>